<evidence type="ECO:0008006" key="8">
    <source>
        <dbReference type="Google" id="ProtNLM"/>
    </source>
</evidence>
<protein>
    <recommendedName>
        <fullName evidence="8">HTH dtxR-type domain-containing protein</fullName>
    </recommendedName>
</protein>
<keyword evidence="3" id="KW-0238">DNA-binding</keyword>
<reference evidence="7" key="1">
    <citation type="journal article" date="2014" name="Front. Microbiol.">
        <title>High frequency of phylogenetically diverse reductive dehalogenase-homologous genes in deep subseafloor sedimentary metagenomes.</title>
        <authorList>
            <person name="Kawai M."/>
            <person name="Futagami T."/>
            <person name="Toyoda A."/>
            <person name="Takaki Y."/>
            <person name="Nishi S."/>
            <person name="Hori S."/>
            <person name="Arai W."/>
            <person name="Tsubouchi T."/>
            <person name="Morono Y."/>
            <person name="Uchiyama I."/>
            <person name="Ito T."/>
            <person name="Fujiyama A."/>
            <person name="Inagaki F."/>
            <person name="Takami H."/>
        </authorList>
    </citation>
    <scope>NUCLEOTIDE SEQUENCE</scope>
    <source>
        <strain evidence="7">Expedition CK06-06</strain>
    </source>
</reference>
<organism evidence="7">
    <name type="scientific">marine sediment metagenome</name>
    <dbReference type="NCBI Taxonomy" id="412755"/>
    <lineage>
        <taxon>unclassified sequences</taxon>
        <taxon>metagenomes</taxon>
        <taxon>ecological metagenomes</taxon>
    </lineage>
</organism>
<evidence type="ECO:0000259" key="6">
    <source>
        <dbReference type="Pfam" id="PF02742"/>
    </source>
</evidence>
<dbReference type="GO" id="GO:0003677">
    <property type="term" value="F:DNA binding"/>
    <property type="evidence" value="ECO:0007669"/>
    <property type="project" value="UniProtKB-KW"/>
</dbReference>
<evidence type="ECO:0000256" key="3">
    <source>
        <dbReference type="ARBA" id="ARBA00023125"/>
    </source>
</evidence>
<name>X1S9U1_9ZZZZ</name>
<comment type="similarity">
    <text evidence="1">Belongs to the DtxR/MntR family.</text>
</comment>
<keyword evidence="2" id="KW-0805">Transcription regulation</keyword>
<dbReference type="SUPFAM" id="SSF47979">
    <property type="entry name" value="Iron-dependent repressor protein, dimerization domain"/>
    <property type="match status" value="1"/>
</dbReference>
<proteinExistence type="inferred from homology"/>
<evidence type="ECO:0000256" key="1">
    <source>
        <dbReference type="ARBA" id="ARBA00007871"/>
    </source>
</evidence>
<dbReference type="InterPro" id="IPR036421">
    <property type="entry name" value="Fe_dep_repressor_sf"/>
</dbReference>
<dbReference type="InterPro" id="IPR036390">
    <property type="entry name" value="WH_DNA-bd_sf"/>
</dbReference>
<keyword evidence="4" id="KW-0804">Transcription</keyword>
<dbReference type="InterPro" id="IPR022689">
    <property type="entry name" value="Iron_dep_repressor"/>
</dbReference>
<dbReference type="InterPro" id="IPR036388">
    <property type="entry name" value="WH-like_DNA-bd_sf"/>
</dbReference>
<dbReference type="PANTHER" id="PTHR33238">
    <property type="entry name" value="IRON (METAL) DEPENDENT REPRESSOR, DTXR FAMILY"/>
    <property type="match status" value="1"/>
</dbReference>
<evidence type="ECO:0000259" key="5">
    <source>
        <dbReference type="Pfam" id="PF01325"/>
    </source>
</evidence>
<dbReference type="GO" id="GO:0046914">
    <property type="term" value="F:transition metal ion binding"/>
    <property type="evidence" value="ECO:0007669"/>
    <property type="project" value="InterPro"/>
</dbReference>
<gene>
    <name evidence="7" type="ORF">S12H4_01965</name>
</gene>
<feature type="domain" description="Iron dependent repressor metal binding and dimerisation" evidence="6">
    <location>
        <begin position="59"/>
        <end position="127"/>
    </location>
</feature>
<evidence type="ECO:0000256" key="4">
    <source>
        <dbReference type="ARBA" id="ARBA00023163"/>
    </source>
</evidence>
<dbReference type="GO" id="GO:0046983">
    <property type="term" value="F:protein dimerization activity"/>
    <property type="evidence" value="ECO:0007669"/>
    <property type="project" value="InterPro"/>
</dbReference>
<dbReference type="InterPro" id="IPR001367">
    <property type="entry name" value="Fe_dep_repressor"/>
</dbReference>
<dbReference type="GO" id="GO:0003700">
    <property type="term" value="F:DNA-binding transcription factor activity"/>
    <property type="evidence" value="ECO:0007669"/>
    <property type="project" value="InterPro"/>
</dbReference>
<dbReference type="InterPro" id="IPR050536">
    <property type="entry name" value="DtxR_MntR_Metal-Reg"/>
</dbReference>
<dbReference type="SUPFAM" id="SSF46785">
    <property type="entry name" value="Winged helix' DNA-binding domain"/>
    <property type="match status" value="1"/>
</dbReference>
<dbReference type="Pfam" id="PF01325">
    <property type="entry name" value="Fe_dep_repress"/>
    <property type="match status" value="1"/>
</dbReference>
<dbReference type="SMART" id="SM00529">
    <property type="entry name" value="HTH_DTXR"/>
    <property type="match status" value="1"/>
</dbReference>
<dbReference type="AlphaFoldDB" id="X1S9U1"/>
<dbReference type="Pfam" id="PF02742">
    <property type="entry name" value="Fe_dep_repr_C"/>
    <property type="match status" value="1"/>
</dbReference>
<comment type="caution">
    <text evidence="7">The sequence shown here is derived from an EMBL/GenBank/DDBJ whole genome shotgun (WGS) entry which is preliminary data.</text>
</comment>
<dbReference type="Gene3D" id="1.10.10.10">
    <property type="entry name" value="Winged helix-like DNA-binding domain superfamily/Winged helix DNA-binding domain"/>
    <property type="match status" value="1"/>
</dbReference>
<evidence type="ECO:0000313" key="7">
    <source>
        <dbReference type="EMBL" id="GAI64514.1"/>
    </source>
</evidence>
<sequence length="142" mass="16447">MMDLDYKVIKLIYRLEEPIKISYLSKKMLIAHSTLGSCIKRLKNKGYVNYEAYHEVKLTSKGSDLAKELFRHARLIETLLHYELGVKPELAHRESEKLNLLFSCETINKICKKYGHPKKCPCGEEILSSSHCICETEMRNKG</sequence>
<dbReference type="InterPro" id="IPR022687">
    <property type="entry name" value="HTH_DTXR"/>
</dbReference>
<dbReference type="PANTHER" id="PTHR33238:SF7">
    <property type="entry name" value="IRON-DEPENDENT TRANSCRIPTIONAL REGULATOR"/>
    <property type="match status" value="1"/>
</dbReference>
<evidence type="ECO:0000256" key="2">
    <source>
        <dbReference type="ARBA" id="ARBA00023015"/>
    </source>
</evidence>
<feature type="domain" description="HTH dtxR-type" evidence="5">
    <location>
        <begin position="8"/>
        <end position="54"/>
    </location>
</feature>
<dbReference type="EMBL" id="BARW01000438">
    <property type="protein sequence ID" value="GAI64514.1"/>
    <property type="molecule type" value="Genomic_DNA"/>
</dbReference>
<accession>X1S9U1</accession>